<dbReference type="SMART" id="SM00450">
    <property type="entry name" value="RHOD"/>
    <property type="match status" value="1"/>
</dbReference>
<dbReference type="Gene3D" id="6.10.140.1340">
    <property type="match status" value="1"/>
</dbReference>
<feature type="transmembrane region" description="Helical" evidence="1">
    <location>
        <begin position="121"/>
        <end position="139"/>
    </location>
</feature>
<dbReference type="InterPro" id="IPR001763">
    <property type="entry name" value="Rhodanese-like_dom"/>
</dbReference>
<dbReference type="InterPro" id="IPR021309">
    <property type="entry name" value="YgaP-like_TM"/>
</dbReference>
<dbReference type="CDD" id="cd00158">
    <property type="entry name" value="RHOD"/>
    <property type="match status" value="1"/>
</dbReference>
<dbReference type="InterPro" id="IPR050229">
    <property type="entry name" value="GlpE_sulfurtransferase"/>
</dbReference>
<evidence type="ECO:0000313" key="4">
    <source>
        <dbReference type="Proteomes" id="UP001055429"/>
    </source>
</evidence>
<evidence type="ECO:0000313" key="3">
    <source>
        <dbReference type="EMBL" id="URI16938.1"/>
    </source>
</evidence>
<feature type="domain" description="Rhodanese" evidence="2">
    <location>
        <begin position="15"/>
        <end position="107"/>
    </location>
</feature>
<keyword evidence="1" id="KW-0472">Membrane</keyword>
<dbReference type="Pfam" id="PF11127">
    <property type="entry name" value="YgaP-like_TM"/>
    <property type="match status" value="1"/>
</dbReference>
<evidence type="ECO:0000256" key="1">
    <source>
        <dbReference type="SAM" id="Phobius"/>
    </source>
</evidence>
<name>A0ABY4SVM3_9CAUL</name>
<dbReference type="PROSITE" id="PS50206">
    <property type="entry name" value="RHODANESE_3"/>
    <property type="match status" value="1"/>
</dbReference>
<dbReference type="PANTHER" id="PTHR43031:SF1">
    <property type="entry name" value="PYRIDINE NUCLEOTIDE-DISULPHIDE OXIDOREDUCTASE"/>
    <property type="match status" value="1"/>
</dbReference>
<sequence length="177" mass="18067">MVDTVSPRQAMALLVSGQAVLIDVREPNEFAASHIPYALSAPLARTAAILRDMDLPADRAIVFQCQKGARGGQACAAIGAVAPGGQPVFNLDGGIEAWRRDGLPIVEAAPGGPPVSIFRQVQIVVGTLVTLGVLAGFAIHPAGFVLAGLLGAALAAAGATGWCGLAMLLGQAPWNRR</sequence>
<dbReference type="Gene3D" id="3.40.250.10">
    <property type="entry name" value="Rhodanese-like domain"/>
    <property type="match status" value="1"/>
</dbReference>
<organism evidence="3 4">
    <name type="scientific">Brevundimonas albigilva</name>
    <dbReference type="NCBI Taxonomy" id="1312364"/>
    <lineage>
        <taxon>Bacteria</taxon>
        <taxon>Pseudomonadati</taxon>
        <taxon>Pseudomonadota</taxon>
        <taxon>Alphaproteobacteria</taxon>
        <taxon>Caulobacterales</taxon>
        <taxon>Caulobacteraceae</taxon>
        <taxon>Brevundimonas</taxon>
    </lineage>
</organism>
<dbReference type="EMBL" id="CP097649">
    <property type="protein sequence ID" value="URI16938.1"/>
    <property type="molecule type" value="Genomic_DNA"/>
</dbReference>
<dbReference type="RefSeq" id="WP_249750375.1">
    <property type="nucleotide sequence ID" value="NZ_CP097298.1"/>
</dbReference>
<protein>
    <submittedName>
        <fullName evidence="3">Rhodanese-like domain-containing protein</fullName>
    </submittedName>
</protein>
<evidence type="ECO:0000259" key="2">
    <source>
        <dbReference type="PROSITE" id="PS50206"/>
    </source>
</evidence>
<dbReference type="PANTHER" id="PTHR43031">
    <property type="entry name" value="FAD-DEPENDENT OXIDOREDUCTASE"/>
    <property type="match status" value="1"/>
</dbReference>
<keyword evidence="1" id="KW-1133">Transmembrane helix</keyword>
<reference evidence="3" key="1">
    <citation type="submission" date="2022-05" db="EMBL/GenBank/DDBJ databases">
        <title>Brevundimonas albigilva TT17 genome sequence.</title>
        <authorList>
            <person name="Lee K."/>
            <person name="Son H."/>
        </authorList>
    </citation>
    <scope>NUCLEOTIDE SEQUENCE</scope>
    <source>
        <strain evidence="3">TT17</strain>
    </source>
</reference>
<dbReference type="SUPFAM" id="SSF52821">
    <property type="entry name" value="Rhodanese/Cell cycle control phosphatase"/>
    <property type="match status" value="1"/>
</dbReference>
<keyword evidence="4" id="KW-1185">Reference proteome</keyword>
<keyword evidence="1" id="KW-0812">Transmembrane</keyword>
<dbReference type="Proteomes" id="UP001055429">
    <property type="component" value="Chromosome"/>
</dbReference>
<proteinExistence type="predicted"/>
<dbReference type="InterPro" id="IPR036873">
    <property type="entry name" value="Rhodanese-like_dom_sf"/>
</dbReference>
<gene>
    <name evidence="3" type="ORF">M8231_08265</name>
</gene>
<feature type="transmembrane region" description="Helical" evidence="1">
    <location>
        <begin position="145"/>
        <end position="169"/>
    </location>
</feature>
<dbReference type="Pfam" id="PF00581">
    <property type="entry name" value="Rhodanese"/>
    <property type="match status" value="1"/>
</dbReference>
<accession>A0ABY4SVM3</accession>